<keyword evidence="10" id="KW-1185">Reference proteome</keyword>
<dbReference type="PANTHER" id="PTHR43856">
    <property type="entry name" value="CARDIOLIPIN HYDROLASE"/>
    <property type="match status" value="1"/>
</dbReference>
<dbReference type="GO" id="GO:0006793">
    <property type="term" value="P:phosphorus metabolic process"/>
    <property type="evidence" value="ECO:0007669"/>
    <property type="project" value="UniProtKB-ARBA"/>
</dbReference>
<accession>A0A5B8UTE0</accession>
<organism evidence="9 10">
    <name type="scientific">Mucilaginibacter ginsenosidivorans</name>
    <dbReference type="NCBI Taxonomy" id="398053"/>
    <lineage>
        <taxon>Bacteria</taxon>
        <taxon>Pseudomonadati</taxon>
        <taxon>Bacteroidota</taxon>
        <taxon>Sphingobacteriia</taxon>
        <taxon>Sphingobacteriales</taxon>
        <taxon>Sphingobacteriaceae</taxon>
        <taxon>Mucilaginibacter</taxon>
    </lineage>
</organism>
<dbReference type="InterPro" id="IPR001736">
    <property type="entry name" value="PLipase_D/transphosphatidylase"/>
</dbReference>
<dbReference type="AlphaFoldDB" id="A0A5B8UTE0"/>
<evidence type="ECO:0000256" key="7">
    <source>
        <dbReference type="SAM" id="MobiDB-lite"/>
    </source>
</evidence>
<comment type="catalytic activity">
    <reaction evidence="1">
        <text>a 1,2-diacyl-sn-glycero-3-phosphocholine + H2O = a 1,2-diacyl-sn-glycero-3-phosphate + choline + H(+)</text>
        <dbReference type="Rhea" id="RHEA:14445"/>
        <dbReference type="ChEBI" id="CHEBI:15354"/>
        <dbReference type="ChEBI" id="CHEBI:15377"/>
        <dbReference type="ChEBI" id="CHEBI:15378"/>
        <dbReference type="ChEBI" id="CHEBI:57643"/>
        <dbReference type="ChEBI" id="CHEBI:58608"/>
        <dbReference type="EC" id="3.1.4.4"/>
    </reaction>
</comment>
<dbReference type="InterPro" id="IPR025202">
    <property type="entry name" value="PLD-like_dom"/>
</dbReference>
<gene>
    <name evidence="9" type="ORF">FRZ54_06050</name>
</gene>
<dbReference type="SUPFAM" id="SSF56024">
    <property type="entry name" value="Phospholipase D/nuclease"/>
    <property type="match status" value="2"/>
</dbReference>
<dbReference type="PANTHER" id="PTHR43856:SF1">
    <property type="entry name" value="MITOCHONDRIAL CARDIOLIPIN HYDROLASE"/>
    <property type="match status" value="1"/>
</dbReference>
<dbReference type="InterPro" id="IPR051406">
    <property type="entry name" value="PLD_domain"/>
</dbReference>
<dbReference type="RefSeq" id="WP_147030739.1">
    <property type="nucleotide sequence ID" value="NZ_CP042436.1"/>
</dbReference>
<evidence type="ECO:0000256" key="3">
    <source>
        <dbReference type="ARBA" id="ARBA00012027"/>
    </source>
</evidence>
<dbReference type="GO" id="GO:0004630">
    <property type="term" value="F:phospholipase D activity"/>
    <property type="evidence" value="ECO:0007669"/>
    <property type="project" value="UniProtKB-EC"/>
</dbReference>
<dbReference type="GO" id="GO:0016042">
    <property type="term" value="P:lipid catabolic process"/>
    <property type="evidence" value="ECO:0007669"/>
    <property type="project" value="UniProtKB-KW"/>
</dbReference>
<dbReference type="GO" id="GO:0016891">
    <property type="term" value="F:RNA endonuclease activity producing 5'-phosphomonoesters, hydrolytic mechanism"/>
    <property type="evidence" value="ECO:0007669"/>
    <property type="project" value="TreeGrafter"/>
</dbReference>
<sequence>MFQRSIIVFPDDTVKPIIDAINGAEKSILVKMFLFSDPELIDAVITAKQRGVKVKVMLNPARRNGEDENEETHVRLQAAGITVRDTNPSFIITHEKSMVVDSKLAFVKSLNWETKNLTETRDYAIITSHPNEVEEIMLCFDADWHRKEFDPGEEARLIWCSLNGRARIAHFIDQAKHTLFIQNERFQDLVIIERIVRAASRGVKVHVMAAPPHTLKKDKLVEGVGGLRIMDDVGIKIHKLKHLKLHGKMLLADGCRAVVGSINLAPGSFDHRRELAIEVHDADVIERLQKIAHHDWENSHTLDLSDEGLYDDLERRGQGGSEKLVLDTDEKKHHHKKKKHHK</sequence>
<feature type="compositionally biased region" description="Basic residues" evidence="7">
    <location>
        <begin position="332"/>
        <end position="342"/>
    </location>
</feature>
<dbReference type="SMART" id="SM00155">
    <property type="entry name" value="PLDc"/>
    <property type="match status" value="2"/>
</dbReference>
<name>A0A5B8UTE0_9SPHI</name>
<dbReference type="KEGG" id="mgin:FRZ54_06050"/>
<dbReference type="CDD" id="cd09127">
    <property type="entry name" value="PLDc_unchar1_1"/>
    <property type="match status" value="1"/>
</dbReference>
<reference evidence="9 10" key="1">
    <citation type="journal article" date="2017" name="Curr. Microbiol.">
        <title>Mucilaginibacter ginsenosidivorans sp. nov., Isolated from Soil of Ginseng Field.</title>
        <authorList>
            <person name="Kim M.M."/>
            <person name="Siddiqi M.Z."/>
            <person name="Im W.T."/>
        </authorList>
    </citation>
    <scope>NUCLEOTIDE SEQUENCE [LARGE SCALE GENOMIC DNA]</scope>
    <source>
        <strain evidence="9 10">Gsoil 3017</strain>
    </source>
</reference>
<comment type="similarity">
    <text evidence="2">Belongs to the phospholipase D family.</text>
</comment>
<dbReference type="Gene3D" id="3.30.870.10">
    <property type="entry name" value="Endonuclease Chain A"/>
    <property type="match status" value="2"/>
</dbReference>
<feature type="region of interest" description="Disordered" evidence="7">
    <location>
        <begin position="320"/>
        <end position="342"/>
    </location>
</feature>
<keyword evidence="5" id="KW-0442">Lipid degradation</keyword>
<keyword evidence="4" id="KW-0378">Hydrolase</keyword>
<evidence type="ECO:0000256" key="2">
    <source>
        <dbReference type="ARBA" id="ARBA00008664"/>
    </source>
</evidence>
<dbReference type="CDD" id="cd09128">
    <property type="entry name" value="PLDc_unchar1_2"/>
    <property type="match status" value="1"/>
</dbReference>
<dbReference type="Proteomes" id="UP000321479">
    <property type="component" value="Chromosome"/>
</dbReference>
<dbReference type="EC" id="3.1.4.4" evidence="3"/>
<evidence type="ECO:0000256" key="5">
    <source>
        <dbReference type="ARBA" id="ARBA00022963"/>
    </source>
</evidence>
<dbReference type="OrthoDB" id="9762009at2"/>
<evidence type="ECO:0000256" key="6">
    <source>
        <dbReference type="ARBA" id="ARBA00023098"/>
    </source>
</evidence>
<feature type="domain" description="PLD phosphodiesterase" evidence="8">
    <location>
        <begin position="89"/>
        <end position="116"/>
    </location>
</feature>
<evidence type="ECO:0000256" key="4">
    <source>
        <dbReference type="ARBA" id="ARBA00022801"/>
    </source>
</evidence>
<evidence type="ECO:0000256" key="1">
    <source>
        <dbReference type="ARBA" id="ARBA00000798"/>
    </source>
</evidence>
<evidence type="ECO:0000313" key="10">
    <source>
        <dbReference type="Proteomes" id="UP000321479"/>
    </source>
</evidence>
<dbReference type="EMBL" id="CP042436">
    <property type="protein sequence ID" value="QEC62162.1"/>
    <property type="molecule type" value="Genomic_DNA"/>
</dbReference>
<evidence type="ECO:0000259" key="8">
    <source>
        <dbReference type="PROSITE" id="PS50035"/>
    </source>
</evidence>
<dbReference type="Pfam" id="PF13091">
    <property type="entry name" value="PLDc_2"/>
    <property type="match status" value="2"/>
</dbReference>
<protein>
    <recommendedName>
        <fullName evidence="3">phospholipase D</fullName>
        <ecNumber evidence="3">3.1.4.4</ecNumber>
    </recommendedName>
</protein>
<evidence type="ECO:0000313" key="9">
    <source>
        <dbReference type="EMBL" id="QEC62162.1"/>
    </source>
</evidence>
<feature type="domain" description="PLD phosphodiesterase" evidence="8">
    <location>
        <begin position="241"/>
        <end position="268"/>
    </location>
</feature>
<keyword evidence="6" id="KW-0443">Lipid metabolism</keyword>
<dbReference type="PROSITE" id="PS50035">
    <property type="entry name" value="PLD"/>
    <property type="match status" value="2"/>
</dbReference>
<proteinExistence type="inferred from homology"/>